<dbReference type="GO" id="GO:0050661">
    <property type="term" value="F:NADP binding"/>
    <property type="evidence" value="ECO:0007669"/>
    <property type="project" value="InterPro"/>
</dbReference>
<evidence type="ECO:0000256" key="1">
    <source>
        <dbReference type="ARBA" id="ARBA00004959"/>
    </source>
</evidence>
<evidence type="ECO:0000256" key="3">
    <source>
        <dbReference type="ARBA" id="ARBA00022857"/>
    </source>
</evidence>
<dbReference type="GO" id="GO:0005829">
    <property type="term" value="C:cytosol"/>
    <property type="evidence" value="ECO:0007669"/>
    <property type="project" value="TreeGrafter"/>
</dbReference>
<dbReference type="GO" id="GO:0004345">
    <property type="term" value="F:glucose-6-phosphate dehydrogenase activity"/>
    <property type="evidence" value="ECO:0007669"/>
    <property type="project" value="UniProtKB-EC"/>
</dbReference>
<dbReference type="AlphaFoldDB" id="A0AA40I4T8"/>
<keyword evidence="5" id="KW-0119">Carbohydrate metabolism</keyword>
<dbReference type="InterPro" id="IPR001282">
    <property type="entry name" value="G6P_DH"/>
</dbReference>
<evidence type="ECO:0000313" key="9">
    <source>
        <dbReference type="Proteomes" id="UP001177744"/>
    </source>
</evidence>
<dbReference type="Proteomes" id="UP001177744">
    <property type="component" value="Unassembled WGS sequence"/>
</dbReference>
<dbReference type="EMBL" id="JAULJE010000005">
    <property type="protein sequence ID" value="KAK1343053.1"/>
    <property type="molecule type" value="Genomic_DNA"/>
</dbReference>
<comment type="caution">
    <text evidence="8">The sequence shown here is derived from an EMBL/GenBank/DDBJ whole genome shotgun (WGS) entry which is preliminary data.</text>
</comment>
<evidence type="ECO:0000256" key="5">
    <source>
        <dbReference type="ARBA" id="ARBA00023277"/>
    </source>
</evidence>
<sequence>MEETSVDKIYRINHYLGKKMVQTLKVPRFANGTFGPVWSQFNIVNSTLTFKEAFGPESCGSHFDELGLTLHVMQNHLLQMLSPGGHGKARLQ</sequence>
<reference evidence="8" key="1">
    <citation type="submission" date="2023-06" db="EMBL/GenBank/DDBJ databases">
        <title>Reference genome for the Northern bat (Eptesicus nilssonii), a most northern bat species.</title>
        <authorList>
            <person name="Laine V.N."/>
            <person name="Pulliainen A.T."/>
            <person name="Lilley T.M."/>
        </authorList>
    </citation>
    <scope>NUCLEOTIDE SEQUENCE</scope>
    <source>
        <strain evidence="8">BLF_Eptnil</strain>
        <tissue evidence="8">Kidney</tissue>
    </source>
</reference>
<comment type="pathway">
    <text evidence="1">Carbohydrate degradation; pentose phosphate pathway.</text>
</comment>
<organism evidence="8 9">
    <name type="scientific">Cnephaeus nilssonii</name>
    <name type="common">Northern bat</name>
    <name type="synonym">Eptesicus nilssonii</name>
    <dbReference type="NCBI Taxonomy" id="3371016"/>
    <lineage>
        <taxon>Eukaryota</taxon>
        <taxon>Metazoa</taxon>
        <taxon>Chordata</taxon>
        <taxon>Craniata</taxon>
        <taxon>Vertebrata</taxon>
        <taxon>Euteleostomi</taxon>
        <taxon>Mammalia</taxon>
        <taxon>Eutheria</taxon>
        <taxon>Laurasiatheria</taxon>
        <taxon>Chiroptera</taxon>
        <taxon>Yangochiroptera</taxon>
        <taxon>Vespertilionidae</taxon>
        <taxon>Cnephaeus</taxon>
    </lineage>
</organism>
<evidence type="ECO:0000259" key="7">
    <source>
        <dbReference type="Pfam" id="PF02781"/>
    </source>
</evidence>
<comment type="catalytic activity">
    <reaction evidence="6">
        <text>D-glucose 6-phosphate + NADP(+) = 6-phospho-D-glucono-1,5-lactone + NADPH + H(+)</text>
        <dbReference type="Rhea" id="RHEA:15841"/>
        <dbReference type="ChEBI" id="CHEBI:15378"/>
        <dbReference type="ChEBI" id="CHEBI:57783"/>
        <dbReference type="ChEBI" id="CHEBI:57955"/>
        <dbReference type="ChEBI" id="CHEBI:58349"/>
        <dbReference type="ChEBI" id="CHEBI:61548"/>
        <dbReference type="EC" id="1.1.1.49"/>
    </reaction>
    <physiologicalReaction direction="left-to-right" evidence="6">
        <dbReference type="Rhea" id="RHEA:15842"/>
    </physiologicalReaction>
</comment>
<dbReference type="PANTHER" id="PTHR23429">
    <property type="entry name" value="GLUCOSE-6-PHOSPHATE 1-DEHYDROGENASE G6PD"/>
    <property type="match status" value="1"/>
</dbReference>
<evidence type="ECO:0000256" key="6">
    <source>
        <dbReference type="ARBA" id="ARBA00047696"/>
    </source>
</evidence>
<dbReference type="Pfam" id="PF02781">
    <property type="entry name" value="G6PD_C"/>
    <property type="match status" value="1"/>
</dbReference>
<evidence type="ECO:0000256" key="4">
    <source>
        <dbReference type="ARBA" id="ARBA00023002"/>
    </source>
</evidence>
<keyword evidence="3" id="KW-0521">NADP</keyword>
<dbReference type="PRINTS" id="PR00079">
    <property type="entry name" value="G6PDHDRGNASE"/>
</dbReference>
<feature type="domain" description="Glucose-6-phosphate dehydrogenase C-terminal" evidence="7">
    <location>
        <begin position="27"/>
        <end position="82"/>
    </location>
</feature>
<keyword evidence="4" id="KW-0560">Oxidoreductase</keyword>
<protein>
    <recommendedName>
        <fullName evidence="2">glucose-6-phosphate dehydrogenase (NADP(+))</fullName>
        <ecNumber evidence="2">1.1.1.49</ecNumber>
    </recommendedName>
</protein>
<proteinExistence type="predicted"/>
<dbReference type="GO" id="GO:0006006">
    <property type="term" value="P:glucose metabolic process"/>
    <property type="evidence" value="ECO:0007669"/>
    <property type="project" value="InterPro"/>
</dbReference>
<dbReference type="SUPFAM" id="SSF55347">
    <property type="entry name" value="Glyceraldehyde-3-phosphate dehydrogenase-like, C-terminal domain"/>
    <property type="match status" value="1"/>
</dbReference>
<evidence type="ECO:0000256" key="2">
    <source>
        <dbReference type="ARBA" id="ARBA00013019"/>
    </source>
</evidence>
<dbReference type="PANTHER" id="PTHR23429:SF0">
    <property type="entry name" value="GLUCOSE-6-PHOSPHATE 1-DEHYDROGENASE"/>
    <property type="match status" value="1"/>
</dbReference>
<accession>A0AA40I4T8</accession>
<evidence type="ECO:0000313" key="8">
    <source>
        <dbReference type="EMBL" id="KAK1343053.1"/>
    </source>
</evidence>
<keyword evidence="9" id="KW-1185">Reference proteome</keyword>
<dbReference type="Gene3D" id="3.30.360.10">
    <property type="entry name" value="Dihydrodipicolinate Reductase, domain 2"/>
    <property type="match status" value="1"/>
</dbReference>
<name>A0AA40I4T8_CNENI</name>
<gene>
    <name evidence="8" type="ORF">QTO34_015825</name>
</gene>
<dbReference type="InterPro" id="IPR022675">
    <property type="entry name" value="G6P_DH_C"/>
</dbReference>
<dbReference type="GO" id="GO:0009051">
    <property type="term" value="P:pentose-phosphate shunt, oxidative branch"/>
    <property type="evidence" value="ECO:0007669"/>
    <property type="project" value="TreeGrafter"/>
</dbReference>
<dbReference type="EC" id="1.1.1.49" evidence="2"/>